<dbReference type="Gene3D" id="3.40.190.10">
    <property type="entry name" value="Periplasmic binding protein-like II"/>
    <property type="match status" value="2"/>
</dbReference>
<protein>
    <submittedName>
        <fullName evidence="2">Putative LysR-family transcriptional regulator</fullName>
    </submittedName>
</protein>
<dbReference type="Proteomes" id="UP000011205">
    <property type="component" value="Unassembled WGS sequence"/>
</dbReference>
<dbReference type="InterPro" id="IPR005119">
    <property type="entry name" value="LysR_subst-bd"/>
</dbReference>
<sequence>MRAVLAVVEAGAGISVLPRYLVGPALAAGTVVQLHEPEFPPLNTLYLATRRGAPASPALVVVHEHLQGAAREWGGL</sequence>
<accession>L8PLR1</accession>
<dbReference type="SUPFAM" id="SSF53850">
    <property type="entry name" value="Periplasmic binding protein-like II"/>
    <property type="match status" value="1"/>
</dbReference>
<reference evidence="2 3" key="1">
    <citation type="journal article" date="2013" name="Genome Announc.">
        <title>Draft Genome Sequence of Streptomyces viridochromogenes Strain Tu57, Producer of Avilamycin.</title>
        <authorList>
            <person name="Gruning B.A."/>
            <person name="Erxleben A."/>
            <person name="Hahnlein A."/>
            <person name="Gunther S."/>
        </authorList>
    </citation>
    <scope>NUCLEOTIDE SEQUENCE [LARGE SCALE GENOMIC DNA]</scope>
    <source>
        <strain evidence="2 3">Tue57</strain>
    </source>
</reference>
<dbReference type="EMBL" id="AMLP01000021">
    <property type="protein sequence ID" value="ELS58476.1"/>
    <property type="molecule type" value="Genomic_DNA"/>
</dbReference>
<dbReference type="PATRIC" id="fig|1160705.3.peg.549"/>
<proteinExistence type="predicted"/>
<evidence type="ECO:0000259" key="1">
    <source>
        <dbReference type="Pfam" id="PF03466"/>
    </source>
</evidence>
<evidence type="ECO:0000313" key="2">
    <source>
        <dbReference type="EMBL" id="ELS58476.1"/>
    </source>
</evidence>
<evidence type="ECO:0000313" key="3">
    <source>
        <dbReference type="Proteomes" id="UP000011205"/>
    </source>
</evidence>
<organism evidence="2 3">
    <name type="scientific">Streptomyces viridochromogenes Tue57</name>
    <dbReference type="NCBI Taxonomy" id="1160705"/>
    <lineage>
        <taxon>Bacteria</taxon>
        <taxon>Bacillati</taxon>
        <taxon>Actinomycetota</taxon>
        <taxon>Actinomycetes</taxon>
        <taxon>Kitasatosporales</taxon>
        <taxon>Streptomycetaceae</taxon>
        <taxon>Streptomyces</taxon>
    </lineage>
</organism>
<comment type="caution">
    <text evidence="2">The sequence shown here is derived from an EMBL/GenBank/DDBJ whole genome shotgun (WGS) entry which is preliminary data.</text>
</comment>
<feature type="domain" description="LysR substrate-binding" evidence="1">
    <location>
        <begin position="2"/>
        <end position="69"/>
    </location>
</feature>
<gene>
    <name evidence="2" type="ORF">STVIR_0556</name>
</gene>
<dbReference type="AlphaFoldDB" id="L8PLR1"/>
<name>L8PLR1_STRVR</name>
<dbReference type="Pfam" id="PF03466">
    <property type="entry name" value="LysR_substrate"/>
    <property type="match status" value="1"/>
</dbReference>